<evidence type="ECO:0000256" key="2">
    <source>
        <dbReference type="ARBA" id="ARBA00010991"/>
    </source>
</evidence>
<dbReference type="AlphaFoldDB" id="A0AAV9JGE6"/>
<comment type="similarity">
    <text evidence="2">Belongs to the rad1 family.</text>
</comment>
<keyword evidence="5" id="KW-0539">Nucleus</keyword>
<dbReference type="PRINTS" id="PR01245">
    <property type="entry name" value="RAD1REC1"/>
</dbReference>
<evidence type="ECO:0000313" key="6">
    <source>
        <dbReference type="EMBL" id="KAK4543898.1"/>
    </source>
</evidence>
<evidence type="ECO:0000313" key="7">
    <source>
        <dbReference type="Proteomes" id="UP001324427"/>
    </source>
</evidence>
<comment type="subcellular location">
    <subcellularLocation>
        <location evidence="1">Nucleus</location>
    </subcellularLocation>
</comment>
<protein>
    <submittedName>
        <fullName evidence="6">Uncharacterized protein</fullName>
    </submittedName>
</protein>
<dbReference type="PANTHER" id="PTHR10870:SF0">
    <property type="entry name" value="CELL CYCLE CHECKPOINT PROTEIN RAD1"/>
    <property type="match status" value="1"/>
</dbReference>
<reference evidence="6 7" key="1">
    <citation type="submission" date="2021-11" db="EMBL/GenBank/DDBJ databases">
        <title>Black yeast isolated from Biological Soil Crust.</title>
        <authorList>
            <person name="Kurbessoian T."/>
        </authorList>
    </citation>
    <scope>NUCLEOTIDE SEQUENCE [LARGE SCALE GENOMIC DNA]</scope>
    <source>
        <strain evidence="6 7">CCFEE 5522</strain>
    </source>
</reference>
<proteinExistence type="inferred from homology"/>
<sequence length="344" mass="36375">MASNRPVFSAVSSSARQLLMLLRCISFAKKAHVRISAEGIRFSTEEGSVVEAFIFLEKALFSSYAYHPPPPPSSQDNPPDPPTFEINLTSLLETLNIFSLSDPNATKRPGDYDNFASHRLNRHAGINAFSNHALGMTGVCTFNYDGEGSPLSIHMSESGVTTTCDLTTYEADSAEEIPFARDSLAIKTIMRSTYLLDAVTELSSLTPAHLTLVASPTSRPGADMSLSAAGALGSATVDFTADTSSETPILETFYCPNKVSASFKFGLFKHAQRAMAVATKVSLRLDEDGVLSLQFLVEVGASSGGGGGEGGEGCAFVDFRMVPLVEGEGELDGADAGGEGTDSD</sequence>
<name>A0AAV9JGE6_9PEZI</name>
<comment type="caution">
    <text evidence="6">The sequence shown here is derived from an EMBL/GenBank/DDBJ whole genome shotgun (WGS) entry which is preliminary data.</text>
</comment>
<evidence type="ECO:0000256" key="1">
    <source>
        <dbReference type="ARBA" id="ARBA00004123"/>
    </source>
</evidence>
<dbReference type="Proteomes" id="UP001324427">
    <property type="component" value="Unassembled WGS sequence"/>
</dbReference>
<dbReference type="SUPFAM" id="SSF55979">
    <property type="entry name" value="DNA clamp"/>
    <property type="match status" value="1"/>
</dbReference>
<dbReference type="GO" id="GO:0000077">
    <property type="term" value="P:DNA damage checkpoint signaling"/>
    <property type="evidence" value="ECO:0007669"/>
    <property type="project" value="InterPro"/>
</dbReference>
<dbReference type="Gene3D" id="3.70.10.10">
    <property type="match status" value="1"/>
</dbReference>
<organism evidence="6 7">
    <name type="scientific">Oleoguttula mirabilis</name>
    <dbReference type="NCBI Taxonomy" id="1507867"/>
    <lineage>
        <taxon>Eukaryota</taxon>
        <taxon>Fungi</taxon>
        <taxon>Dikarya</taxon>
        <taxon>Ascomycota</taxon>
        <taxon>Pezizomycotina</taxon>
        <taxon>Dothideomycetes</taxon>
        <taxon>Dothideomycetidae</taxon>
        <taxon>Mycosphaerellales</taxon>
        <taxon>Teratosphaeriaceae</taxon>
        <taxon>Oleoguttula</taxon>
    </lineage>
</organism>
<dbReference type="Pfam" id="PF02144">
    <property type="entry name" value="Rad1"/>
    <property type="match status" value="1"/>
</dbReference>
<evidence type="ECO:0000256" key="5">
    <source>
        <dbReference type="ARBA" id="ARBA00023242"/>
    </source>
</evidence>
<dbReference type="EMBL" id="JAVFHQ010000028">
    <property type="protein sequence ID" value="KAK4543898.1"/>
    <property type="molecule type" value="Genomic_DNA"/>
</dbReference>
<dbReference type="PANTHER" id="PTHR10870">
    <property type="entry name" value="CELL CYCLE CHECKPOINT PROTEIN RAD1"/>
    <property type="match status" value="1"/>
</dbReference>
<gene>
    <name evidence="6" type="ORF">LTR36_004672</name>
</gene>
<keyword evidence="4" id="KW-0234">DNA repair</keyword>
<evidence type="ECO:0000256" key="3">
    <source>
        <dbReference type="ARBA" id="ARBA00022763"/>
    </source>
</evidence>
<dbReference type="InterPro" id="IPR003021">
    <property type="entry name" value="Rad1_Rec1_Rad17"/>
</dbReference>
<dbReference type="GO" id="GO:0006281">
    <property type="term" value="P:DNA repair"/>
    <property type="evidence" value="ECO:0007669"/>
    <property type="project" value="UniProtKB-KW"/>
</dbReference>
<keyword evidence="3" id="KW-0227">DNA damage</keyword>
<keyword evidence="7" id="KW-1185">Reference proteome</keyword>
<evidence type="ECO:0000256" key="4">
    <source>
        <dbReference type="ARBA" id="ARBA00023204"/>
    </source>
</evidence>
<dbReference type="InterPro" id="IPR046938">
    <property type="entry name" value="DNA_clamp_sf"/>
</dbReference>
<accession>A0AAV9JGE6</accession>
<dbReference type="GO" id="GO:0030896">
    <property type="term" value="C:checkpoint clamp complex"/>
    <property type="evidence" value="ECO:0007669"/>
    <property type="project" value="TreeGrafter"/>
</dbReference>